<organism evidence="1 2">
    <name type="scientific">Collybia nuda</name>
    <dbReference type="NCBI Taxonomy" id="64659"/>
    <lineage>
        <taxon>Eukaryota</taxon>
        <taxon>Fungi</taxon>
        <taxon>Dikarya</taxon>
        <taxon>Basidiomycota</taxon>
        <taxon>Agaricomycotina</taxon>
        <taxon>Agaricomycetes</taxon>
        <taxon>Agaricomycetidae</taxon>
        <taxon>Agaricales</taxon>
        <taxon>Tricholomatineae</taxon>
        <taxon>Clitocybaceae</taxon>
        <taxon>Collybia</taxon>
    </lineage>
</organism>
<dbReference type="EMBL" id="MU150249">
    <property type="protein sequence ID" value="KAF9465108.1"/>
    <property type="molecule type" value="Genomic_DNA"/>
</dbReference>
<keyword evidence="2" id="KW-1185">Reference proteome</keyword>
<evidence type="ECO:0000313" key="1">
    <source>
        <dbReference type="EMBL" id="KAF9465108.1"/>
    </source>
</evidence>
<accession>A0A9P5Y863</accession>
<dbReference type="OrthoDB" id="2867594at2759"/>
<dbReference type="AlphaFoldDB" id="A0A9P5Y863"/>
<dbReference type="Proteomes" id="UP000807353">
    <property type="component" value="Unassembled WGS sequence"/>
</dbReference>
<sequence>MDDGLRCPVFCVADIPASTLDVFLVCTEERMKTERVTNGIKDASERVVIIDTEDLSKIVKGSSVPVGPFVSPFIGKTIEEVGEWFSANIARPERTGYMHRCFVVLDAQSDEDETCIVACIREREHRDMEGSGHSAEGAKDMETETETVLQSLRCDFYLGVQNAVVCEMGQDMGEGVMGSFMRSGMMMTEEGLKRAESGGLYIEHGEVKLDQAWRDFLNW</sequence>
<comment type="caution">
    <text evidence="1">The sequence shown here is derived from an EMBL/GenBank/DDBJ whole genome shotgun (WGS) entry which is preliminary data.</text>
</comment>
<evidence type="ECO:0000313" key="2">
    <source>
        <dbReference type="Proteomes" id="UP000807353"/>
    </source>
</evidence>
<protein>
    <submittedName>
        <fullName evidence="1">Uncharacterized protein</fullName>
    </submittedName>
</protein>
<reference evidence="1" key="1">
    <citation type="submission" date="2020-11" db="EMBL/GenBank/DDBJ databases">
        <authorList>
            <consortium name="DOE Joint Genome Institute"/>
            <person name="Ahrendt S."/>
            <person name="Riley R."/>
            <person name="Andreopoulos W."/>
            <person name="Labutti K."/>
            <person name="Pangilinan J."/>
            <person name="Ruiz-Duenas F.J."/>
            <person name="Barrasa J.M."/>
            <person name="Sanchez-Garcia M."/>
            <person name="Camarero S."/>
            <person name="Miyauchi S."/>
            <person name="Serrano A."/>
            <person name="Linde D."/>
            <person name="Babiker R."/>
            <person name="Drula E."/>
            <person name="Ayuso-Fernandez I."/>
            <person name="Pacheco R."/>
            <person name="Padilla G."/>
            <person name="Ferreira P."/>
            <person name="Barriuso J."/>
            <person name="Kellner H."/>
            <person name="Castanera R."/>
            <person name="Alfaro M."/>
            <person name="Ramirez L."/>
            <person name="Pisabarro A.G."/>
            <person name="Kuo A."/>
            <person name="Tritt A."/>
            <person name="Lipzen A."/>
            <person name="He G."/>
            <person name="Yan M."/>
            <person name="Ng V."/>
            <person name="Cullen D."/>
            <person name="Martin F."/>
            <person name="Rosso M.-N."/>
            <person name="Henrissat B."/>
            <person name="Hibbett D."/>
            <person name="Martinez A.T."/>
            <person name="Grigoriev I.V."/>
        </authorList>
    </citation>
    <scope>NUCLEOTIDE SEQUENCE</scope>
    <source>
        <strain evidence="1">CBS 247.69</strain>
    </source>
</reference>
<proteinExistence type="predicted"/>
<name>A0A9P5Y863_9AGAR</name>
<gene>
    <name evidence="1" type="ORF">BDZ94DRAFT_407626</name>
</gene>